<feature type="compositionally biased region" description="Basic and acidic residues" evidence="4">
    <location>
        <begin position="36"/>
        <end position="55"/>
    </location>
</feature>
<feature type="region of interest" description="Disordered" evidence="4">
    <location>
        <begin position="29"/>
        <end position="132"/>
    </location>
</feature>
<keyword evidence="6" id="KW-1185">Reference proteome</keyword>
<feature type="compositionally biased region" description="Acidic residues" evidence="4">
    <location>
        <begin position="169"/>
        <end position="196"/>
    </location>
</feature>
<dbReference type="Proteomes" id="UP001176517">
    <property type="component" value="Unassembled WGS sequence"/>
</dbReference>
<dbReference type="GO" id="GO:0005654">
    <property type="term" value="C:nucleoplasm"/>
    <property type="evidence" value="ECO:0007669"/>
    <property type="project" value="TreeGrafter"/>
</dbReference>
<evidence type="ECO:0000256" key="1">
    <source>
        <dbReference type="ARBA" id="ARBA00004123"/>
    </source>
</evidence>
<name>A0AAN6GTR6_9BASI</name>
<feature type="compositionally biased region" description="Acidic residues" evidence="4">
    <location>
        <begin position="61"/>
        <end position="79"/>
    </location>
</feature>
<comment type="similarity">
    <text evidence="2">Belongs to the NOC2 family.</text>
</comment>
<gene>
    <name evidence="5" type="primary">NOC2</name>
    <name evidence="5" type="ORF">OC846_004011</name>
</gene>
<dbReference type="PANTHER" id="PTHR12687:SF4">
    <property type="entry name" value="NUCLEOLAR COMPLEX PROTEIN 2 HOMOLOG"/>
    <property type="match status" value="1"/>
</dbReference>
<feature type="region of interest" description="Disordered" evidence="4">
    <location>
        <begin position="165"/>
        <end position="209"/>
    </location>
</feature>
<evidence type="ECO:0000256" key="4">
    <source>
        <dbReference type="SAM" id="MobiDB-lite"/>
    </source>
</evidence>
<accession>A0AAN6GTR6</accession>
<proteinExistence type="inferred from homology"/>
<keyword evidence="3" id="KW-0539">Nucleus</keyword>
<dbReference type="PANTHER" id="PTHR12687">
    <property type="entry name" value="NUCLEOLAR COMPLEX 2 AND RAD4-RELATED"/>
    <property type="match status" value="1"/>
</dbReference>
<comment type="caution">
    <text evidence="5">The sequence shown here is derived from an EMBL/GenBank/DDBJ whole genome shotgun (WGS) entry which is preliminary data.</text>
</comment>
<organism evidence="5 6">
    <name type="scientific">Tilletia horrida</name>
    <dbReference type="NCBI Taxonomy" id="155126"/>
    <lineage>
        <taxon>Eukaryota</taxon>
        <taxon>Fungi</taxon>
        <taxon>Dikarya</taxon>
        <taxon>Basidiomycota</taxon>
        <taxon>Ustilaginomycotina</taxon>
        <taxon>Exobasidiomycetes</taxon>
        <taxon>Tilletiales</taxon>
        <taxon>Tilletiaceae</taxon>
        <taxon>Tilletia</taxon>
    </lineage>
</organism>
<feature type="compositionally biased region" description="Gly residues" evidence="4">
    <location>
        <begin position="91"/>
        <end position="101"/>
    </location>
</feature>
<protein>
    <submittedName>
        <fullName evidence="5">Nucleolar Complex 2 protein</fullName>
    </submittedName>
</protein>
<sequence>MAKATKSTKKFAKSKLKGVIKDRKAFKKKNAPILKAKKDREFKQLKRGRGRDADSSRGAGDDDAQQDSDDDDDDSDDGEGATPAMTVDDFLGGGFRQGMGDGSDDDDEDLASQDEDYADDEELIELDDVEDEEINMREELAKMAQKDPDFYKFLQDNDKELLNFGREEETADDDEEEDNEGGADEDEEMSEADEDVRESSKEQAVSSAQPITNKILTQWKKAMIQSHSVRSLRKLLLAFRSAARVGSAGANDDADLAYSIESASMFNNVVMTTVRFTPVVLQHHLPYKSLANGKFKLPTNDKKYAMLQAAVKSFASNLVYLLKTMPDQSMVLDVVTQSSKMIPYLMPIRKSARDYLNTLINLWSTGQDDVRISAFLAVRKAALAGDPDFLDHALRSTYRGLVNSCKQTTIHNLPSINLMKNSATELFAIDSTASYQHAFGYIRQLAIHLRQTLKNTRSKESRQAVCSWQYVHCLDFWSLVLSQACDVTVREEKGESVMQPLIYPLVQVAMGVMRLVPSSAYIPLRIHILRSMTRLVQRTGVYIPLYPFFTQLFDSAEFQASPKGSTLKPLDLDTTLRASDAYVRTRVYADQVAEEVGFLFIDFLASQARSIAFPEMVIPLLVQVKRQLKSSANPKLVSSIKAILEKTAQNSTWVATKRASVDFAPNSPLATSFLANEKGEAPLESALRLARKVRDQKRKLLEQTRQEGKR</sequence>
<dbReference type="EMBL" id="JAPDMZ010000109">
    <property type="protein sequence ID" value="KAK0549592.1"/>
    <property type="molecule type" value="Genomic_DNA"/>
</dbReference>
<dbReference type="GO" id="GO:0042273">
    <property type="term" value="P:ribosomal large subunit biogenesis"/>
    <property type="evidence" value="ECO:0007669"/>
    <property type="project" value="TreeGrafter"/>
</dbReference>
<reference evidence="5" key="1">
    <citation type="journal article" date="2023" name="PhytoFront">
        <title>Draft Genome Resources of Seven Strains of Tilletia horrida, Causal Agent of Kernel Smut of Rice.</title>
        <authorList>
            <person name="Khanal S."/>
            <person name="Antony Babu S."/>
            <person name="Zhou X.G."/>
        </authorList>
    </citation>
    <scope>NUCLEOTIDE SEQUENCE</scope>
    <source>
        <strain evidence="5">TX6</strain>
    </source>
</reference>
<dbReference type="GO" id="GO:0005730">
    <property type="term" value="C:nucleolus"/>
    <property type="evidence" value="ECO:0007669"/>
    <property type="project" value="TreeGrafter"/>
</dbReference>
<feature type="compositionally biased region" description="Acidic residues" evidence="4">
    <location>
        <begin position="102"/>
        <end position="132"/>
    </location>
</feature>
<dbReference type="InterPro" id="IPR005343">
    <property type="entry name" value="Noc2"/>
</dbReference>
<dbReference type="GO" id="GO:0030691">
    <property type="term" value="C:Noc2p-Noc3p complex"/>
    <property type="evidence" value="ECO:0007669"/>
    <property type="project" value="TreeGrafter"/>
</dbReference>
<dbReference type="Pfam" id="PF03715">
    <property type="entry name" value="Noc2"/>
    <property type="match status" value="1"/>
</dbReference>
<evidence type="ECO:0000256" key="2">
    <source>
        <dbReference type="ARBA" id="ARBA00005907"/>
    </source>
</evidence>
<dbReference type="AlphaFoldDB" id="A0AAN6GTR6"/>
<evidence type="ECO:0000313" key="6">
    <source>
        <dbReference type="Proteomes" id="UP001176517"/>
    </source>
</evidence>
<evidence type="ECO:0000256" key="3">
    <source>
        <dbReference type="ARBA" id="ARBA00023242"/>
    </source>
</evidence>
<comment type="subcellular location">
    <subcellularLocation>
        <location evidence="1">Nucleus</location>
    </subcellularLocation>
</comment>
<dbReference type="GO" id="GO:0030690">
    <property type="term" value="C:Noc1p-Noc2p complex"/>
    <property type="evidence" value="ECO:0007669"/>
    <property type="project" value="TreeGrafter"/>
</dbReference>
<evidence type="ECO:0000313" key="5">
    <source>
        <dbReference type="EMBL" id="KAK0549592.1"/>
    </source>
</evidence>